<feature type="transmembrane region" description="Helical" evidence="7">
    <location>
        <begin position="21"/>
        <end position="40"/>
    </location>
</feature>
<keyword evidence="5 7" id="KW-1133">Transmembrane helix</keyword>
<dbReference type="PANTHER" id="PTHR30489:SF0">
    <property type="entry name" value="LIPOPROTEIN-RELEASING SYSTEM TRANSMEMBRANE PROTEIN LOLE"/>
    <property type="match status" value="1"/>
</dbReference>
<dbReference type="InterPro" id="IPR051447">
    <property type="entry name" value="Lipoprotein-release_system"/>
</dbReference>
<feature type="transmembrane region" description="Helical" evidence="7">
    <location>
        <begin position="283"/>
        <end position="304"/>
    </location>
</feature>
<comment type="subcellular location">
    <subcellularLocation>
        <location evidence="1">Cell membrane</location>
        <topology evidence="1">Multi-pass membrane protein</topology>
    </subcellularLocation>
</comment>
<dbReference type="GO" id="GO:0044874">
    <property type="term" value="P:lipoprotein localization to outer membrane"/>
    <property type="evidence" value="ECO:0007669"/>
    <property type="project" value="TreeGrafter"/>
</dbReference>
<gene>
    <name evidence="10" type="ORF">ESB13_02430</name>
</gene>
<reference evidence="10 11" key="1">
    <citation type="submission" date="2019-01" db="EMBL/GenBank/DDBJ databases">
        <title>Filimonas sp. strain TTM-71.</title>
        <authorList>
            <person name="Chen W.-M."/>
        </authorList>
    </citation>
    <scope>NUCLEOTIDE SEQUENCE [LARGE SCALE GENOMIC DNA]</scope>
    <source>
        <strain evidence="10 11">TTM-71</strain>
    </source>
</reference>
<evidence type="ECO:0000256" key="1">
    <source>
        <dbReference type="ARBA" id="ARBA00004651"/>
    </source>
</evidence>
<feature type="domain" description="ABC3 transporter permease C-terminal" evidence="8">
    <location>
        <begin position="287"/>
        <end position="407"/>
    </location>
</feature>
<protein>
    <submittedName>
        <fullName evidence="10">ABC transporter permease</fullName>
    </submittedName>
</protein>
<evidence type="ECO:0000256" key="7">
    <source>
        <dbReference type="SAM" id="Phobius"/>
    </source>
</evidence>
<dbReference type="PANTHER" id="PTHR30489">
    <property type="entry name" value="LIPOPROTEIN-RELEASING SYSTEM TRANSMEMBRANE PROTEIN LOLE"/>
    <property type="match status" value="1"/>
</dbReference>
<feature type="transmembrane region" description="Helical" evidence="7">
    <location>
        <begin position="380"/>
        <end position="397"/>
    </location>
</feature>
<comment type="similarity">
    <text evidence="2">Belongs to the ABC-4 integral membrane protein family. LolC/E subfamily.</text>
</comment>
<organism evidence="10 11">
    <name type="scientific">Filimonas effusa</name>
    <dbReference type="NCBI Taxonomy" id="2508721"/>
    <lineage>
        <taxon>Bacteria</taxon>
        <taxon>Pseudomonadati</taxon>
        <taxon>Bacteroidota</taxon>
        <taxon>Chitinophagia</taxon>
        <taxon>Chitinophagales</taxon>
        <taxon>Chitinophagaceae</taxon>
        <taxon>Filimonas</taxon>
    </lineage>
</organism>
<keyword evidence="3" id="KW-1003">Cell membrane</keyword>
<evidence type="ECO:0000256" key="4">
    <source>
        <dbReference type="ARBA" id="ARBA00022692"/>
    </source>
</evidence>
<name>A0A4Q1D8R8_9BACT</name>
<dbReference type="EMBL" id="SDHZ01000001">
    <property type="protein sequence ID" value="RXK85691.1"/>
    <property type="molecule type" value="Genomic_DNA"/>
</dbReference>
<dbReference type="Pfam" id="PF02687">
    <property type="entry name" value="FtsX"/>
    <property type="match status" value="1"/>
</dbReference>
<evidence type="ECO:0000259" key="9">
    <source>
        <dbReference type="Pfam" id="PF12704"/>
    </source>
</evidence>
<dbReference type="GO" id="GO:0098797">
    <property type="term" value="C:plasma membrane protein complex"/>
    <property type="evidence" value="ECO:0007669"/>
    <property type="project" value="TreeGrafter"/>
</dbReference>
<evidence type="ECO:0000259" key="8">
    <source>
        <dbReference type="Pfam" id="PF02687"/>
    </source>
</evidence>
<evidence type="ECO:0000256" key="2">
    <source>
        <dbReference type="ARBA" id="ARBA00005236"/>
    </source>
</evidence>
<evidence type="ECO:0000256" key="5">
    <source>
        <dbReference type="ARBA" id="ARBA00022989"/>
    </source>
</evidence>
<comment type="caution">
    <text evidence="10">The sequence shown here is derived from an EMBL/GenBank/DDBJ whole genome shotgun (WGS) entry which is preliminary data.</text>
</comment>
<sequence>MNTDYKIAWVHLTSRFRQLMVATLSVTFGISMYIFMNSFMSGVNDTQTDITFTSMAHIRIYNELPSAPPLPISAKSAGNSTIQILNNARNIRYSEGIKNVDPIVAAATRLPEVQSITTQLNQNVFIRNGVTKVSAALSGIDVPNEDAVFHMSEYMTEGNLYELDRRTDAIVLGVGLARNIGVKTGDNISLTTAGGVTRNYKLVGLFQTGSMGTDRSKALISIHAARQLLSQNRSYATDILVNIRDYNKAKLLAKKLEPLTSFKVEPWQEGNSQLDSANTLRDITAMAVSLTILIVAGFGIYNIMNMTVNEKIREIAILKAMGFNGRDIVTIFLTQSVVIGVIGGLLGLILGFAISKLVSKIPFKIASLSTLPINFNSNDYIMAFLFGIIVTFLAGYFPAAKASRVDPVDIIRG</sequence>
<dbReference type="AlphaFoldDB" id="A0A4Q1D8R8"/>
<proteinExistence type="inferred from homology"/>
<evidence type="ECO:0000256" key="6">
    <source>
        <dbReference type="ARBA" id="ARBA00023136"/>
    </source>
</evidence>
<evidence type="ECO:0000313" key="10">
    <source>
        <dbReference type="EMBL" id="RXK85691.1"/>
    </source>
</evidence>
<evidence type="ECO:0000313" key="11">
    <source>
        <dbReference type="Proteomes" id="UP000290545"/>
    </source>
</evidence>
<dbReference type="Proteomes" id="UP000290545">
    <property type="component" value="Unassembled WGS sequence"/>
</dbReference>
<dbReference type="Pfam" id="PF12704">
    <property type="entry name" value="MacB_PCD"/>
    <property type="match status" value="1"/>
</dbReference>
<dbReference type="InterPro" id="IPR003838">
    <property type="entry name" value="ABC3_permease_C"/>
</dbReference>
<dbReference type="OrthoDB" id="9770036at2"/>
<dbReference type="RefSeq" id="WP_129001444.1">
    <property type="nucleotide sequence ID" value="NZ_SDHZ01000001.1"/>
</dbReference>
<feature type="transmembrane region" description="Helical" evidence="7">
    <location>
        <begin position="328"/>
        <end position="354"/>
    </location>
</feature>
<dbReference type="InterPro" id="IPR025857">
    <property type="entry name" value="MacB_PCD"/>
</dbReference>
<feature type="domain" description="MacB-like periplasmic core" evidence="9">
    <location>
        <begin position="21"/>
        <end position="257"/>
    </location>
</feature>
<evidence type="ECO:0000256" key="3">
    <source>
        <dbReference type="ARBA" id="ARBA00022475"/>
    </source>
</evidence>
<keyword evidence="6 7" id="KW-0472">Membrane</keyword>
<accession>A0A4Q1D8R8</accession>
<keyword evidence="4 7" id="KW-0812">Transmembrane</keyword>
<keyword evidence="11" id="KW-1185">Reference proteome</keyword>